<dbReference type="EMBL" id="KV417543">
    <property type="protein sequence ID" value="KZP21926.1"/>
    <property type="molecule type" value="Genomic_DNA"/>
</dbReference>
<evidence type="ECO:0000313" key="2">
    <source>
        <dbReference type="EMBL" id="KZP21926.1"/>
    </source>
</evidence>
<dbReference type="AlphaFoldDB" id="A0A166KHZ6"/>
<evidence type="ECO:0000313" key="3">
    <source>
        <dbReference type="Proteomes" id="UP000076532"/>
    </source>
</evidence>
<dbReference type="Proteomes" id="UP000076532">
    <property type="component" value="Unassembled WGS sequence"/>
</dbReference>
<protein>
    <recommendedName>
        <fullName evidence="1">DUF7330 domain-containing protein</fullName>
    </recommendedName>
</protein>
<keyword evidence="3" id="KW-1185">Reference proteome</keyword>
<sequence length="299" mass="32504">MAAEYSKLKQTDDNADLSAIYTPPAYDMFDPSSQFPGGTAATNYLSIVHRNMKLEGTYTVDTSIAPPPLARLFPMEAGSSVGKEPELPESSVAAPRLGPNAIFRTKKEDIEVTLRVKGGKKAEIFVEKSQGNGHVWVDIAEREPGTPLHLKVLGSNTVKLALPSSFRGPIAGGSRKGGLQFSAAWRALGVTTFAIDQQTPLEGKYFIGEWEGCGDQWEGDRLVVTSDNGHVIIGTWEEKEMEQAAKGGAGRRITLDVHDPEVGDRSWASAIRRANWQMWVATVKVPVATWRLIAACVKP</sequence>
<dbReference type="OrthoDB" id="2593559at2759"/>
<dbReference type="InterPro" id="IPR055754">
    <property type="entry name" value="DUF7330"/>
</dbReference>
<proteinExistence type="predicted"/>
<name>A0A166KHZ6_9AGAM</name>
<organism evidence="2 3">
    <name type="scientific">Athelia psychrophila</name>
    <dbReference type="NCBI Taxonomy" id="1759441"/>
    <lineage>
        <taxon>Eukaryota</taxon>
        <taxon>Fungi</taxon>
        <taxon>Dikarya</taxon>
        <taxon>Basidiomycota</taxon>
        <taxon>Agaricomycotina</taxon>
        <taxon>Agaricomycetes</taxon>
        <taxon>Agaricomycetidae</taxon>
        <taxon>Atheliales</taxon>
        <taxon>Atheliaceae</taxon>
        <taxon>Athelia</taxon>
    </lineage>
</organism>
<reference evidence="2 3" key="1">
    <citation type="journal article" date="2016" name="Mol. Biol. Evol.">
        <title>Comparative Genomics of Early-Diverging Mushroom-Forming Fungi Provides Insights into the Origins of Lignocellulose Decay Capabilities.</title>
        <authorList>
            <person name="Nagy L.G."/>
            <person name="Riley R."/>
            <person name="Tritt A."/>
            <person name="Adam C."/>
            <person name="Daum C."/>
            <person name="Floudas D."/>
            <person name="Sun H."/>
            <person name="Yadav J.S."/>
            <person name="Pangilinan J."/>
            <person name="Larsson K.H."/>
            <person name="Matsuura K."/>
            <person name="Barry K."/>
            <person name="Labutti K."/>
            <person name="Kuo R."/>
            <person name="Ohm R.A."/>
            <person name="Bhattacharya S.S."/>
            <person name="Shirouzu T."/>
            <person name="Yoshinaga Y."/>
            <person name="Martin F.M."/>
            <person name="Grigoriev I.V."/>
            <person name="Hibbett D.S."/>
        </authorList>
    </citation>
    <scope>NUCLEOTIDE SEQUENCE [LARGE SCALE GENOMIC DNA]</scope>
    <source>
        <strain evidence="2 3">CBS 109695</strain>
    </source>
</reference>
<evidence type="ECO:0000259" key="1">
    <source>
        <dbReference type="Pfam" id="PF24016"/>
    </source>
</evidence>
<feature type="domain" description="DUF7330" evidence="1">
    <location>
        <begin position="43"/>
        <end position="236"/>
    </location>
</feature>
<gene>
    <name evidence="2" type="ORF">FIBSPDRAFT_1043863</name>
</gene>
<dbReference type="STRING" id="436010.A0A166KHZ6"/>
<dbReference type="Pfam" id="PF24016">
    <property type="entry name" value="DUF7330"/>
    <property type="match status" value="1"/>
</dbReference>
<accession>A0A166KHZ6</accession>